<dbReference type="Proteomes" id="UP001055879">
    <property type="component" value="Linkage Group LG05"/>
</dbReference>
<sequence length="131" mass="15149">MSLNTMKSSVPSGDLEEILDEPSDQIWCEIEVFELIIQELARSVEFASIIDEELVEHLFVFVENSKAKIRRTLDTKISDFASQNYESSEFAELCLRIARFRKTLSAKSYCSRVLRSAKSSRIRTLKIFEFV</sequence>
<keyword evidence="2" id="KW-1185">Reference proteome</keyword>
<evidence type="ECO:0000313" key="1">
    <source>
        <dbReference type="EMBL" id="KAI3729936.1"/>
    </source>
</evidence>
<accession>A0ACB9C6Q2</accession>
<organism evidence="1 2">
    <name type="scientific">Arctium lappa</name>
    <name type="common">Greater burdock</name>
    <name type="synonym">Lappa major</name>
    <dbReference type="NCBI Taxonomy" id="4217"/>
    <lineage>
        <taxon>Eukaryota</taxon>
        <taxon>Viridiplantae</taxon>
        <taxon>Streptophyta</taxon>
        <taxon>Embryophyta</taxon>
        <taxon>Tracheophyta</taxon>
        <taxon>Spermatophyta</taxon>
        <taxon>Magnoliopsida</taxon>
        <taxon>eudicotyledons</taxon>
        <taxon>Gunneridae</taxon>
        <taxon>Pentapetalae</taxon>
        <taxon>asterids</taxon>
        <taxon>campanulids</taxon>
        <taxon>Asterales</taxon>
        <taxon>Asteraceae</taxon>
        <taxon>Carduoideae</taxon>
        <taxon>Cardueae</taxon>
        <taxon>Arctiinae</taxon>
        <taxon>Arctium</taxon>
    </lineage>
</organism>
<name>A0ACB9C6Q2_ARCLA</name>
<protein>
    <submittedName>
        <fullName evidence="1">Uncharacterized protein</fullName>
    </submittedName>
</protein>
<reference evidence="1 2" key="2">
    <citation type="journal article" date="2022" name="Mol. Ecol. Resour.">
        <title>The genomes of chicory, endive, great burdock and yacon provide insights into Asteraceae paleo-polyploidization history and plant inulin production.</title>
        <authorList>
            <person name="Fan W."/>
            <person name="Wang S."/>
            <person name="Wang H."/>
            <person name="Wang A."/>
            <person name="Jiang F."/>
            <person name="Liu H."/>
            <person name="Zhao H."/>
            <person name="Xu D."/>
            <person name="Zhang Y."/>
        </authorList>
    </citation>
    <scope>NUCLEOTIDE SEQUENCE [LARGE SCALE GENOMIC DNA]</scope>
    <source>
        <strain evidence="2">cv. Niubang</strain>
    </source>
</reference>
<comment type="caution">
    <text evidence="1">The sequence shown here is derived from an EMBL/GenBank/DDBJ whole genome shotgun (WGS) entry which is preliminary data.</text>
</comment>
<reference evidence="2" key="1">
    <citation type="journal article" date="2022" name="Mol. Ecol. Resour.">
        <title>The genomes of chicory, endive, great burdock and yacon provide insights into Asteraceae palaeo-polyploidization history and plant inulin production.</title>
        <authorList>
            <person name="Fan W."/>
            <person name="Wang S."/>
            <person name="Wang H."/>
            <person name="Wang A."/>
            <person name="Jiang F."/>
            <person name="Liu H."/>
            <person name="Zhao H."/>
            <person name="Xu D."/>
            <person name="Zhang Y."/>
        </authorList>
    </citation>
    <scope>NUCLEOTIDE SEQUENCE [LARGE SCALE GENOMIC DNA]</scope>
    <source>
        <strain evidence="2">cv. Niubang</strain>
    </source>
</reference>
<evidence type="ECO:0000313" key="2">
    <source>
        <dbReference type="Proteomes" id="UP001055879"/>
    </source>
</evidence>
<proteinExistence type="predicted"/>
<dbReference type="EMBL" id="CM042051">
    <property type="protein sequence ID" value="KAI3729936.1"/>
    <property type="molecule type" value="Genomic_DNA"/>
</dbReference>
<gene>
    <name evidence="1" type="ORF">L6452_18609</name>
</gene>